<protein>
    <submittedName>
        <fullName evidence="2">Uncharacterized protein</fullName>
    </submittedName>
</protein>
<reference evidence="2" key="1">
    <citation type="journal article" date="2023" name="DNA Res.">
        <title>Chromosome-level genome assembly of Phrynocephalus forsythii using third-generation DNA sequencing and Hi-C analysis.</title>
        <authorList>
            <person name="Qi Y."/>
            <person name="Zhao W."/>
            <person name="Zhao Y."/>
            <person name="Niu C."/>
            <person name="Cao S."/>
            <person name="Zhang Y."/>
        </authorList>
    </citation>
    <scope>NUCLEOTIDE SEQUENCE</scope>
    <source>
        <tissue evidence="2">Muscle</tissue>
    </source>
</reference>
<proteinExistence type="predicted"/>
<organism evidence="2 3">
    <name type="scientific">Phrynocephalus forsythii</name>
    <dbReference type="NCBI Taxonomy" id="171643"/>
    <lineage>
        <taxon>Eukaryota</taxon>
        <taxon>Metazoa</taxon>
        <taxon>Chordata</taxon>
        <taxon>Craniata</taxon>
        <taxon>Vertebrata</taxon>
        <taxon>Euteleostomi</taxon>
        <taxon>Lepidosauria</taxon>
        <taxon>Squamata</taxon>
        <taxon>Bifurcata</taxon>
        <taxon>Unidentata</taxon>
        <taxon>Episquamata</taxon>
        <taxon>Toxicofera</taxon>
        <taxon>Iguania</taxon>
        <taxon>Acrodonta</taxon>
        <taxon>Agamidae</taxon>
        <taxon>Agaminae</taxon>
        <taxon>Phrynocephalus</taxon>
    </lineage>
</organism>
<dbReference type="EMBL" id="JAPFRF010000010">
    <property type="protein sequence ID" value="KAJ7320543.1"/>
    <property type="molecule type" value="Genomic_DNA"/>
</dbReference>
<sequence>MATFNITPQGVGKDGRSGPCDWQWGQRARSGLETGTVSSCEAGSGRSRKCWNSKRWENL</sequence>
<accession>A0A9Q1AYW4</accession>
<dbReference type="Proteomes" id="UP001142489">
    <property type="component" value="Unassembled WGS sequence"/>
</dbReference>
<comment type="caution">
    <text evidence="2">The sequence shown here is derived from an EMBL/GenBank/DDBJ whole genome shotgun (WGS) entry which is preliminary data.</text>
</comment>
<evidence type="ECO:0000256" key="1">
    <source>
        <dbReference type="SAM" id="MobiDB-lite"/>
    </source>
</evidence>
<name>A0A9Q1AYW4_9SAUR</name>
<keyword evidence="3" id="KW-1185">Reference proteome</keyword>
<gene>
    <name evidence="2" type="ORF">JRQ81_020054</name>
</gene>
<evidence type="ECO:0000313" key="2">
    <source>
        <dbReference type="EMBL" id="KAJ7320543.1"/>
    </source>
</evidence>
<dbReference type="AlphaFoldDB" id="A0A9Q1AYW4"/>
<evidence type="ECO:0000313" key="3">
    <source>
        <dbReference type="Proteomes" id="UP001142489"/>
    </source>
</evidence>
<feature type="region of interest" description="Disordered" evidence="1">
    <location>
        <begin position="1"/>
        <end position="20"/>
    </location>
</feature>